<dbReference type="InterPro" id="IPR027932">
    <property type="entry name" value="DUF4606"/>
</dbReference>
<reference evidence="2 3" key="1">
    <citation type="journal article" date="2018" name="Proc. R. Soc. B">
        <title>A non-coding region near Follistatin controls head colour polymorphism in the Gouldian finch.</title>
        <authorList>
            <person name="Toomey M.B."/>
            <person name="Marques C.I."/>
            <person name="Andrade P."/>
            <person name="Araujo P.M."/>
            <person name="Sabatino S."/>
            <person name="Gazda M.A."/>
            <person name="Afonso S."/>
            <person name="Lopes R.J."/>
            <person name="Corbo J.C."/>
            <person name="Carneiro M."/>
        </authorList>
    </citation>
    <scope>NUCLEOTIDE SEQUENCE [LARGE SCALE GENOMIC DNA]</scope>
    <source>
        <strain evidence="2">Red01</strain>
        <tissue evidence="2">Muscle</tissue>
    </source>
</reference>
<feature type="region of interest" description="Disordered" evidence="1">
    <location>
        <begin position="63"/>
        <end position="135"/>
    </location>
</feature>
<keyword evidence="3" id="KW-1185">Reference proteome</keyword>
<dbReference type="OrthoDB" id="9976953at2759"/>
<dbReference type="EMBL" id="QUSF01000041">
    <property type="protein sequence ID" value="RLV98376.1"/>
    <property type="molecule type" value="Genomic_DNA"/>
</dbReference>
<dbReference type="AlphaFoldDB" id="A0A3L8S862"/>
<evidence type="ECO:0000256" key="1">
    <source>
        <dbReference type="SAM" id="MobiDB-lite"/>
    </source>
</evidence>
<dbReference type="Pfam" id="PF15379">
    <property type="entry name" value="DUF4606"/>
    <property type="match status" value="1"/>
</dbReference>
<dbReference type="PANTHER" id="PTHR35256">
    <property type="entry name" value="CHROMOSOME 8 OPEN READING FRAME 48"/>
    <property type="match status" value="1"/>
</dbReference>
<gene>
    <name evidence="2" type="ORF">DV515_00010747</name>
</gene>
<sequence>MLVGFLLSLDPVQMCLIPLASPHNSQLDTQPPGDSPINSAGIINEGLISRETHLARCCPMAAAPAGRSSSHGKGLGLSHSDSSSALDYSGDTFESFSEEQESETPGSWRSTEDLEGAAVSEALESSSSLAGQSPAEEEFEAVDSAAVERAAIGKWIDAMGKWIDLKNKDTGIRPDKSAIRTPAVFLLKSGGADEQMAAAGLSHGELAALSSFCSRRISSMQQEQAGKGRRLQWGGPARHAETRDPCAVPAQLMNRVLLENTREALKQVTEAEIHETSTCPDCQQKEAELAKVAFLRQKKTLLEGALIQEKLEEKFYSRDMLTLLGEALRSFPKPSEDPRDLWQRLKGQE</sequence>
<comment type="caution">
    <text evidence="2">The sequence shown here is derived from an EMBL/GenBank/DDBJ whole genome shotgun (WGS) entry which is preliminary data.</text>
</comment>
<evidence type="ECO:0000313" key="3">
    <source>
        <dbReference type="Proteomes" id="UP000276834"/>
    </source>
</evidence>
<dbReference type="PANTHER" id="PTHR35256:SF1">
    <property type="entry name" value="EXPRESSED SEQUENCE AI429214"/>
    <property type="match status" value="1"/>
</dbReference>
<dbReference type="Proteomes" id="UP000276834">
    <property type="component" value="Unassembled WGS sequence"/>
</dbReference>
<feature type="compositionally biased region" description="Low complexity" evidence="1">
    <location>
        <begin position="116"/>
        <end position="134"/>
    </location>
</feature>
<feature type="compositionally biased region" description="Low complexity" evidence="1">
    <location>
        <begin position="66"/>
        <end position="95"/>
    </location>
</feature>
<accession>A0A3L8S862</accession>
<name>A0A3L8S862_CHLGU</name>
<evidence type="ECO:0000313" key="2">
    <source>
        <dbReference type="EMBL" id="RLV98376.1"/>
    </source>
</evidence>
<protein>
    <submittedName>
        <fullName evidence="2">Uncharacterized protein</fullName>
    </submittedName>
</protein>
<organism evidence="2 3">
    <name type="scientific">Chloebia gouldiae</name>
    <name type="common">Gouldian finch</name>
    <name type="synonym">Erythrura gouldiae</name>
    <dbReference type="NCBI Taxonomy" id="44316"/>
    <lineage>
        <taxon>Eukaryota</taxon>
        <taxon>Metazoa</taxon>
        <taxon>Chordata</taxon>
        <taxon>Craniata</taxon>
        <taxon>Vertebrata</taxon>
        <taxon>Euteleostomi</taxon>
        <taxon>Archelosauria</taxon>
        <taxon>Archosauria</taxon>
        <taxon>Dinosauria</taxon>
        <taxon>Saurischia</taxon>
        <taxon>Theropoda</taxon>
        <taxon>Coelurosauria</taxon>
        <taxon>Aves</taxon>
        <taxon>Neognathae</taxon>
        <taxon>Neoaves</taxon>
        <taxon>Telluraves</taxon>
        <taxon>Australaves</taxon>
        <taxon>Passeriformes</taxon>
        <taxon>Passeroidea</taxon>
        <taxon>Passeridae</taxon>
        <taxon>Chloebia</taxon>
    </lineage>
</organism>
<proteinExistence type="predicted"/>